<dbReference type="Proteomes" id="UP000887580">
    <property type="component" value="Unplaced"/>
</dbReference>
<sequence>MPIELPPVFYENPDPYYRSFLPEIEQCLNHFKGDKILALFRRFIHCNMLTKEVWYGMFVLLEDKGLIWEAIAQFEIPSVYQLYYPQDNLGLFSHFGYGFFLQRKLIFNKRKNVINKWKEANEDDISLVKDVQILVDNLTYPNPNLKKIWQCYEQNACSMPSKKLIESYTKALELYQKLTSFEGTNDAWLELVLTADDVDFVKHNFEYILGSELKNKNIWNMYISFLEKHDIDTMLHTYSKYCRLFRDDEEMKENYCNAVKEHCKNCTFSIPWENPFSFEISDEHFFTTINNHDILLTTTTTEHQLLYVHFTSENAISQNFPFKDSMIYYILKNASAAVQLKLSFTCKYMFLRNPTLICHTLKITDGEDHIEAEYYQQSVHFKVSEMDQLNFYNVYLSTVLYCDGMDRKCLSKLIPKMYECNAKYITIIDQDISFNEFIFLVGHGNVLELTLVDVRIVDDGGKLISLEDIIALMPSIERISGDNIPTNKETLTKLLKIPFASKFDKILLRSVNVSHFNPEQVIEFLKKNVAADCDVGINFLQNGENEEGIDEFAHTVYFGIWGFWTGSERPSFRLLS</sequence>
<reference evidence="2" key="1">
    <citation type="submission" date="2022-11" db="UniProtKB">
        <authorList>
            <consortium name="WormBaseParasite"/>
        </authorList>
    </citation>
    <scope>IDENTIFICATION</scope>
</reference>
<protein>
    <submittedName>
        <fullName evidence="2">Uncharacterized protein</fullName>
    </submittedName>
</protein>
<organism evidence="1 2">
    <name type="scientific">Panagrolaimus sp. PS1159</name>
    <dbReference type="NCBI Taxonomy" id="55785"/>
    <lineage>
        <taxon>Eukaryota</taxon>
        <taxon>Metazoa</taxon>
        <taxon>Ecdysozoa</taxon>
        <taxon>Nematoda</taxon>
        <taxon>Chromadorea</taxon>
        <taxon>Rhabditida</taxon>
        <taxon>Tylenchina</taxon>
        <taxon>Panagrolaimomorpha</taxon>
        <taxon>Panagrolaimoidea</taxon>
        <taxon>Panagrolaimidae</taxon>
        <taxon>Panagrolaimus</taxon>
    </lineage>
</organism>
<accession>A0AC35EZW3</accession>
<proteinExistence type="predicted"/>
<evidence type="ECO:0000313" key="1">
    <source>
        <dbReference type="Proteomes" id="UP000887580"/>
    </source>
</evidence>
<dbReference type="WBParaSite" id="PS1159_v2.g11734.t1">
    <property type="protein sequence ID" value="PS1159_v2.g11734.t1"/>
    <property type="gene ID" value="PS1159_v2.g11734"/>
</dbReference>
<name>A0AC35EZW3_9BILA</name>
<evidence type="ECO:0000313" key="2">
    <source>
        <dbReference type="WBParaSite" id="PS1159_v2.g11734.t1"/>
    </source>
</evidence>